<dbReference type="STRING" id="314278.NB231_02578"/>
<dbReference type="eggNOG" id="COG5001">
    <property type="taxonomic scope" value="Bacteria"/>
</dbReference>
<dbReference type="Gene3D" id="3.20.20.450">
    <property type="entry name" value="EAL domain"/>
    <property type="match status" value="1"/>
</dbReference>
<protein>
    <submittedName>
        <fullName evidence="4">Uncharacterized protein</fullName>
    </submittedName>
</protein>
<feature type="compositionally biased region" description="Polar residues" evidence="1">
    <location>
        <begin position="352"/>
        <end position="362"/>
    </location>
</feature>
<dbReference type="HOGENOM" id="CLU_006876_0_0_6"/>
<evidence type="ECO:0000313" key="5">
    <source>
        <dbReference type="Proteomes" id="UP000003374"/>
    </source>
</evidence>
<dbReference type="PANTHER" id="PTHR33121">
    <property type="entry name" value="CYCLIC DI-GMP PHOSPHODIESTERASE PDEF"/>
    <property type="match status" value="1"/>
</dbReference>
<dbReference type="CDD" id="cd01949">
    <property type="entry name" value="GGDEF"/>
    <property type="match status" value="1"/>
</dbReference>
<dbReference type="GO" id="GO:0071111">
    <property type="term" value="F:cyclic-guanylate-specific phosphodiesterase activity"/>
    <property type="evidence" value="ECO:0007669"/>
    <property type="project" value="InterPro"/>
</dbReference>
<dbReference type="Pfam" id="PF00563">
    <property type="entry name" value="EAL"/>
    <property type="match status" value="1"/>
</dbReference>
<reference evidence="4 5" key="1">
    <citation type="submission" date="2006-02" db="EMBL/GenBank/DDBJ databases">
        <authorList>
            <person name="Waterbury J."/>
            <person name="Ferriera S."/>
            <person name="Johnson J."/>
            <person name="Kravitz S."/>
            <person name="Halpern A."/>
            <person name="Remington K."/>
            <person name="Beeson K."/>
            <person name="Tran B."/>
            <person name="Rogers Y.-H."/>
            <person name="Friedman R."/>
            <person name="Venter J.C."/>
        </authorList>
    </citation>
    <scope>NUCLEOTIDE SEQUENCE [LARGE SCALE GENOMIC DNA]</scope>
    <source>
        <strain evidence="4 5">Nb-231</strain>
    </source>
</reference>
<dbReference type="SUPFAM" id="SSF55073">
    <property type="entry name" value="Nucleotide cyclase"/>
    <property type="match status" value="1"/>
</dbReference>
<dbReference type="eggNOG" id="COG2199">
    <property type="taxonomic scope" value="Bacteria"/>
</dbReference>
<feature type="domain" description="GGDEF" evidence="3">
    <location>
        <begin position="889"/>
        <end position="1022"/>
    </location>
</feature>
<gene>
    <name evidence="4" type="ORF">NB231_02578</name>
</gene>
<feature type="region of interest" description="Disordered" evidence="1">
    <location>
        <begin position="324"/>
        <end position="395"/>
    </location>
</feature>
<dbReference type="InterPro" id="IPR043128">
    <property type="entry name" value="Rev_trsase/Diguanyl_cyclase"/>
</dbReference>
<evidence type="ECO:0000256" key="1">
    <source>
        <dbReference type="SAM" id="MobiDB-lite"/>
    </source>
</evidence>
<dbReference type="InterPro" id="IPR050706">
    <property type="entry name" value="Cyclic-di-GMP_PDE-like"/>
</dbReference>
<dbReference type="InterPro" id="IPR001633">
    <property type="entry name" value="EAL_dom"/>
</dbReference>
<dbReference type="EMBL" id="AAOF01000007">
    <property type="protein sequence ID" value="EAR21616.1"/>
    <property type="molecule type" value="Genomic_DNA"/>
</dbReference>
<evidence type="ECO:0000259" key="3">
    <source>
        <dbReference type="PROSITE" id="PS50887"/>
    </source>
</evidence>
<proteinExistence type="predicted"/>
<dbReference type="NCBIfam" id="TIGR00254">
    <property type="entry name" value="GGDEF"/>
    <property type="match status" value="1"/>
</dbReference>
<dbReference type="SUPFAM" id="SSF141868">
    <property type="entry name" value="EAL domain-like"/>
    <property type="match status" value="1"/>
</dbReference>
<name>A4BRP5_9GAMM</name>
<dbReference type="PROSITE" id="PS50883">
    <property type="entry name" value="EAL"/>
    <property type="match status" value="1"/>
</dbReference>
<dbReference type="InterPro" id="IPR012434">
    <property type="entry name" value="DUF1631"/>
</dbReference>
<dbReference type="InterPro" id="IPR029787">
    <property type="entry name" value="Nucleotide_cyclase"/>
</dbReference>
<dbReference type="Pfam" id="PF00990">
    <property type="entry name" value="GGDEF"/>
    <property type="match status" value="1"/>
</dbReference>
<dbReference type="InterPro" id="IPR035919">
    <property type="entry name" value="EAL_sf"/>
</dbReference>
<evidence type="ECO:0000313" key="4">
    <source>
        <dbReference type="EMBL" id="EAR21616.1"/>
    </source>
</evidence>
<feature type="compositionally biased region" description="Low complexity" evidence="1">
    <location>
        <begin position="365"/>
        <end position="383"/>
    </location>
</feature>
<dbReference type="PANTHER" id="PTHR33121:SF23">
    <property type="entry name" value="CYCLIC DI-GMP PHOSPHODIESTERASE PDEB"/>
    <property type="match status" value="1"/>
</dbReference>
<evidence type="ECO:0000259" key="2">
    <source>
        <dbReference type="PROSITE" id="PS50883"/>
    </source>
</evidence>
<dbReference type="Pfam" id="PF07793">
    <property type="entry name" value="DUF1631"/>
    <property type="match status" value="1"/>
</dbReference>
<dbReference type="SMART" id="SM00267">
    <property type="entry name" value="GGDEF"/>
    <property type="match status" value="1"/>
</dbReference>
<dbReference type="InterPro" id="IPR000160">
    <property type="entry name" value="GGDEF_dom"/>
</dbReference>
<accession>A4BRP5</accession>
<feature type="domain" description="EAL" evidence="2">
    <location>
        <begin position="1033"/>
        <end position="1285"/>
    </location>
</feature>
<dbReference type="SMART" id="SM00052">
    <property type="entry name" value="EAL"/>
    <property type="match status" value="1"/>
</dbReference>
<comment type="caution">
    <text evidence="4">The sequence shown here is derived from an EMBL/GenBank/DDBJ whole genome shotgun (WGS) entry which is preliminary data.</text>
</comment>
<dbReference type="CDD" id="cd01948">
    <property type="entry name" value="EAL"/>
    <property type="match status" value="1"/>
</dbReference>
<organism evidence="4 5">
    <name type="scientific">Nitrococcus mobilis Nb-231</name>
    <dbReference type="NCBI Taxonomy" id="314278"/>
    <lineage>
        <taxon>Bacteria</taxon>
        <taxon>Pseudomonadati</taxon>
        <taxon>Pseudomonadota</taxon>
        <taxon>Gammaproteobacteria</taxon>
        <taxon>Chromatiales</taxon>
        <taxon>Ectothiorhodospiraceae</taxon>
        <taxon>Nitrococcus</taxon>
    </lineage>
</organism>
<dbReference type="Gene3D" id="3.30.70.270">
    <property type="match status" value="1"/>
</dbReference>
<sequence length="1285" mass="142285">MYWDATLSGGGFTAEPITIRDFCAGGLFLTAQSGVSDRKRFSADHLHAGERVAVRFTHPVDGTEREVTGSIVRESSAGLGLAFSAPQRELVTAFHAIATDQSPASEPQASSERTISRLAREALQLYREQAQGFFSTALPEFVNHAGDQLFERASNASSNDEQHAYYSGFRYLRDARADLPQQFADELMRRMTELTDARFTRASKRMPEVVDELALVDEREFEDWLNRSDAINRAETRFAIPLVALNRRLSYIVGHRLDELSNPLAPAVVCEILSTVLDLSKFERKPARTLHEAFSQTVTMRLGTLYEGLNARFHERGILPGIENERPEIRVSSPPQAGEQAATQPELDPDSQACTEAASDSETMPAPQGQPQQGSAAPIIGSSPSPPPSASPSRTLPAARELLAARNRLLHRGPSRFATAGVSTIPAPGAPTFAASEVLGAVDHLHANSEEAPNVTTDVSLMERVMGRLHADGAGAAEKQLAPETHGTVELLDNWFGSLRDDPLNTRFLRDWSGRLAILALRAQLEKGGFLQENPQPIHHLLNQLDRSGVALAVLRGAEQDRLQRKLEQLLQRALSESREQPEVVREIADEIATLVERPLSTRAVNMQKVLQQCEGTQKLERAKRLVNQEIDKRVAEHMIPKLLLGFIDQGWRNLLVLVNLRSGVDSDQWRRGLAVLDRLIAGLGIAAVRARPIAEPEKVASYIERQLTAFGRYTPELQSIVGEIRDYLLAVRAQGRAPRPLPMVKARRSNANELALTAKIKPYWLGQAKLLGVGDWVFFAGKDGTPEPLRLQWISEERTRFVFVNRSGIKAKDITLAELAQLLEVASAGLTEDMDMPLTERQWQKKLQDLHDELVRFATHDPLTGCLNRKALQKALEQLPSGREAHNQWHALLYFALDGFKVINSTLGHEGGDELLQQVADQLRESIAGRGCVARMGGDEFAVLAEHCSANEARVLAEQQRLALYERRFVRDDESLTVSASVGVVPFTLESRSPKGLLKDADEACLAAKNAGGNHLHMLTPDDRELKQLRSSMAQAAQVDKALETGKLRLRCQRIQPIADDPALRPFYEILISILGPTDHLIPPKDFIPAAERFGRMTAVDRWVIREVLDWCAHNGDALTTLDGFTVNLCGPTLNDGDLANYLRSQLDRTGVSGELLCFEVTETAAVQNLARAADLIREVKELGCRFSLDDFGSGLSSYSYLKNLPVDYLKVDGQFVRDIDRDEADHAMVRSINELGHFLGKRTIAEFVENDKVLYQLKDIGLDFAQGYGVGRPMPIEELIGQI</sequence>
<keyword evidence="5" id="KW-1185">Reference proteome</keyword>
<dbReference type="Proteomes" id="UP000003374">
    <property type="component" value="Unassembled WGS sequence"/>
</dbReference>
<dbReference type="PROSITE" id="PS50887">
    <property type="entry name" value="GGDEF"/>
    <property type="match status" value="1"/>
</dbReference>